<evidence type="ECO:0000313" key="2">
    <source>
        <dbReference type="EMBL" id="KTR81767.1"/>
    </source>
</evidence>
<proteinExistence type="predicted"/>
<organism evidence="2 3">
    <name type="scientific">Leucobacter chromiiresistens</name>
    <dbReference type="NCBI Taxonomy" id="1079994"/>
    <lineage>
        <taxon>Bacteria</taxon>
        <taxon>Bacillati</taxon>
        <taxon>Actinomycetota</taxon>
        <taxon>Actinomycetes</taxon>
        <taxon>Micrococcales</taxon>
        <taxon>Microbacteriaceae</taxon>
        <taxon>Leucobacter</taxon>
    </lineage>
</organism>
<sequence>MAFLQHGEREYEFEDRLLAHLQFVIGQKLKKQETFFLSWNKPHDQGDGRMSIWLSPYVSIAFHFSGSRDPELSKALVLALNALAHTSRGLIALSEDEANRFIKNNPDVV</sequence>
<dbReference type="Pfam" id="PF25355">
    <property type="entry name" value="DUF7882"/>
    <property type="match status" value="1"/>
</dbReference>
<dbReference type="InterPro" id="IPR057204">
    <property type="entry name" value="DUF7882"/>
</dbReference>
<dbReference type="PATRIC" id="fig|1079994.3.peg.341"/>
<protein>
    <recommendedName>
        <fullName evidence="1">DUF7882 domain-containing protein</fullName>
    </recommendedName>
</protein>
<reference evidence="2 3" key="1">
    <citation type="journal article" date="2016" name="Front. Microbiol.">
        <title>Genomic Resource of Rice Seed Associated Bacteria.</title>
        <authorList>
            <person name="Midha S."/>
            <person name="Bansal K."/>
            <person name="Sharma S."/>
            <person name="Kumar N."/>
            <person name="Patil P.P."/>
            <person name="Chaudhry V."/>
            <person name="Patil P.B."/>
        </authorList>
    </citation>
    <scope>NUCLEOTIDE SEQUENCE [LARGE SCALE GENOMIC DNA]</scope>
    <source>
        <strain evidence="2 3">NS354</strain>
    </source>
</reference>
<feature type="domain" description="DUF7882" evidence="1">
    <location>
        <begin position="1"/>
        <end position="94"/>
    </location>
</feature>
<accession>A0A147EBH5</accession>
<dbReference type="EMBL" id="LDRK01000117">
    <property type="protein sequence ID" value="KTR81767.1"/>
    <property type="molecule type" value="Genomic_DNA"/>
</dbReference>
<gene>
    <name evidence="2" type="ORF">NS354_12175</name>
</gene>
<name>A0A147EBH5_9MICO</name>
<dbReference type="Proteomes" id="UP000070810">
    <property type="component" value="Unassembled WGS sequence"/>
</dbReference>
<dbReference type="AlphaFoldDB" id="A0A147EBH5"/>
<evidence type="ECO:0000259" key="1">
    <source>
        <dbReference type="Pfam" id="PF25355"/>
    </source>
</evidence>
<keyword evidence="3" id="KW-1185">Reference proteome</keyword>
<evidence type="ECO:0000313" key="3">
    <source>
        <dbReference type="Proteomes" id="UP000070810"/>
    </source>
</evidence>
<dbReference type="OrthoDB" id="5123855at2"/>
<comment type="caution">
    <text evidence="2">The sequence shown here is derived from an EMBL/GenBank/DDBJ whole genome shotgun (WGS) entry which is preliminary data.</text>
</comment>